<evidence type="ECO:0000313" key="2">
    <source>
        <dbReference type="Proteomes" id="UP001328107"/>
    </source>
</evidence>
<dbReference type="SUPFAM" id="SSF53850">
    <property type="entry name" value="Periplasmic binding protein-like II"/>
    <property type="match status" value="1"/>
</dbReference>
<dbReference type="AlphaFoldDB" id="A0AAN5HY55"/>
<keyword evidence="2" id="KW-1185">Reference proteome</keyword>
<organism evidence="1 2">
    <name type="scientific">Pristionchus mayeri</name>
    <dbReference type="NCBI Taxonomy" id="1317129"/>
    <lineage>
        <taxon>Eukaryota</taxon>
        <taxon>Metazoa</taxon>
        <taxon>Ecdysozoa</taxon>
        <taxon>Nematoda</taxon>
        <taxon>Chromadorea</taxon>
        <taxon>Rhabditida</taxon>
        <taxon>Rhabditina</taxon>
        <taxon>Diplogasteromorpha</taxon>
        <taxon>Diplogasteroidea</taxon>
        <taxon>Neodiplogasteridae</taxon>
        <taxon>Pristionchus</taxon>
    </lineage>
</organism>
<dbReference type="PANTHER" id="PTHR22714:SF7">
    <property type="entry name" value="SOLUTE-BINDING PROTEIN FAMILY 3_N-TERMINAL DOMAIN-CONTAINING PROTEIN"/>
    <property type="match status" value="1"/>
</dbReference>
<proteinExistence type="predicted"/>
<dbReference type="PANTHER" id="PTHR22714">
    <property type="entry name" value="PROTEIN CBG02446-RELATED"/>
    <property type="match status" value="1"/>
</dbReference>
<feature type="non-terminal residue" evidence="1">
    <location>
        <position position="1"/>
    </location>
</feature>
<comment type="caution">
    <text evidence="1">The sequence shown here is derived from an EMBL/GenBank/DDBJ whole genome shotgun (WGS) entry which is preliminary data.</text>
</comment>
<evidence type="ECO:0000313" key="1">
    <source>
        <dbReference type="EMBL" id="GMR45312.1"/>
    </source>
</evidence>
<dbReference type="InterPro" id="IPR040128">
    <property type="entry name" value="T25E4.2-like"/>
</dbReference>
<reference evidence="2" key="1">
    <citation type="submission" date="2022-10" db="EMBL/GenBank/DDBJ databases">
        <title>Genome assembly of Pristionchus species.</title>
        <authorList>
            <person name="Yoshida K."/>
            <person name="Sommer R.J."/>
        </authorList>
    </citation>
    <scope>NUCLEOTIDE SEQUENCE [LARGE SCALE GENOMIC DNA]</scope>
    <source>
        <strain evidence="2">RS5460</strain>
    </source>
</reference>
<gene>
    <name evidence="1" type="ORF">PMAYCL1PPCAC_15507</name>
</gene>
<feature type="non-terminal residue" evidence="1">
    <location>
        <position position="239"/>
    </location>
</feature>
<dbReference type="EMBL" id="BTRK01000004">
    <property type="protein sequence ID" value="GMR45312.1"/>
    <property type="molecule type" value="Genomic_DNA"/>
</dbReference>
<dbReference type="Gene3D" id="3.40.190.10">
    <property type="entry name" value="Periplasmic binding protein-like II"/>
    <property type="match status" value="1"/>
</dbReference>
<dbReference type="Proteomes" id="UP001328107">
    <property type="component" value="Unassembled WGS sequence"/>
</dbReference>
<name>A0AAN5HY55_9BILA</name>
<accession>A0AAN5HY55</accession>
<protein>
    <submittedName>
        <fullName evidence="1">Uncharacterized protein</fullName>
    </submittedName>
</protein>
<sequence length="239" mass="26981">STYLQILGHILQQSKVPFEFMVTMKGENGLNWGSIAENGTYVDGIQGDVENGRVDTVCAFYQMTPNRFKHFDFTIPVTDSESDVIRLIARGAYKLVVTSKSSWFVDNLKFSADPFFVALRLALVYASADEAIRLIQRGDHILQMVEDSSVVEKMGAICFVLLFSQGLPRKGAHFILPKKSPWIPFLNEQITMANSFNDYTYRRYFEERNRFSAGMCEPSWLALATGTSTQLKALSEEEG</sequence>